<evidence type="ECO:0000256" key="2">
    <source>
        <dbReference type="SAM" id="SignalP"/>
    </source>
</evidence>
<evidence type="ECO:0000313" key="4">
    <source>
        <dbReference type="Proteomes" id="UP000265515"/>
    </source>
</evidence>
<evidence type="ECO:0000313" key="3">
    <source>
        <dbReference type="EMBL" id="GBG91752.1"/>
    </source>
</evidence>
<name>A0A388MBA4_CHABU</name>
<reference evidence="3 4" key="1">
    <citation type="journal article" date="2018" name="Cell">
        <title>The Chara Genome: Secondary Complexity and Implications for Plant Terrestrialization.</title>
        <authorList>
            <person name="Nishiyama T."/>
            <person name="Sakayama H."/>
            <person name="Vries J.D."/>
            <person name="Buschmann H."/>
            <person name="Saint-Marcoux D."/>
            <person name="Ullrich K.K."/>
            <person name="Haas F.B."/>
            <person name="Vanderstraeten L."/>
            <person name="Becker D."/>
            <person name="Lang D."/>
            <person name="Vosolsobe S."/>
            <person name="Rombauts S."/>
            <person name="Wilhelmsson P.K.I."/>
            <person name="Janitza P."/>
            <person name="Kern R."/>
            <person name="Heyl A."/>
            <person name="Rumpler F."/>
            <person name="Villalobos L.I.A.C."/>
            <person name="Clay J.M."/>
            <person name="Skokan R."/>
            <person name="Toyoda A."/>
            <person name="Suzuki Y."/>
            <person name="Kagoshima H."/>
            <person name="Schijlen E."/>
            <person name="Tajeshwar N."/>
            <person name="Catarino B."/>
            <person name="Hetherington A.J."/>
            <person name="Saltykova A."/>
            <person name="Bonnot C."/>
            <person name="Breuninger H."/>
            <person name="Symeonidi A."/>
            <person name="Radhakrishnan G.V."/>
            <person name="Van Nieuwerburgh F."/>
            <person name="Deforce D."/>
            <person name="Chang C."/>
            <person name="Karol K.G."/>
            <person name="Hedrich R."/>
            <person name="Ulvskov P."/>
            <person name="Glockner G."/>
            <person name="Delwiche C.F."/>
            <person name="Petrasek J."/>
            <person name="Van de Peer Y."/>
            <person name="Friml J."/>
            <person name="Beilby M."/>
            <person name="Dolan L."/>
            <person name="Kohara Y."/>
            <person name="Sugano S."/>
            <person name="Fujiyama A."/>
            <person name="Delaux P.-M."/>
            <person name="Quint M."/>
            <person name="TheiBen G."/>
            <person name="Hagemann M."/>
            <person name="Harholt J."/>
            <person name="Dunand C."/>
            <person name="Zachgo S."/>
            <person name="Langdale J."/>
            <person name="Maumus F."/>
            <person name="Straeten D.V.D."/>
            <person name="Gould S.B."/>
            <person name="Rensing S.A."/>
        </authorList>
    </citation>
    <scope>NUCLEOTIDE SEQUENCE [LARGE SCALE GENOMIC DNA]</scope>
    <source>
        <strain evidence="3 4">S276</strain>
    </source>
</reference>
<proteinExistence type="predicted"/>
<keyword evidence="2" id="KW-0732">Signal</keyword>
<protein>
    <submittedName>
        <fullName evidence="3">Uncharacterized protein</fullName>
    </submittedName>
</protein>
<gene>
    <name evidence="3" type="ORF">CBR_g53604</name>
</gene>
<dbReference type="STRING" id="69332.A0A388MBA4"/>
<feature type="chain" id="PRO_5017310289" evidence="2">
    <location>
        <begin position="20"/>
        <end position="741"/>
    </location>
</feature>
<dbReference type="OrthoDB" id="188042at2759"/>
<evidence type="ECO:0000256" key="1">
    <source>
        <dbReference type="SAM" id="MobiDB-lite"/>
    </source>
</evidence>
<dbReference type="AlphaFoldDB" id="A0A388MBA4"/>
<dbReference type="InterPro" id="IPR009291">
    <property type="entry name" value="Vps62"/>
</dbReference>
<accession>A0A388MBA4</accession>
<dbReference type="Proteomes" id="UP000265515">
    <property type="component" value="Unassembled WGS sequence"/>
</dbReference>
<dbReference type="EMBL" id="BFEA01000945">
    <property type="protein sequence ID" value="GBG91752.1"/>
    <property type="molecule type" value="Genomic_DNA"/>
</dbReference>
<dbReference type="Gramene" id="GBG91752">
    <property type="protein sequence ID" value="GBG91752"/>
    <property type="gene ID" value="CBR_g53604"/>
</dbReference>
<dbReference type="PANTHER" id="PTHR48219">
    <property type="entry name" value="VACUOLAR PROTEIN SORTING-ASSOCIATED PROTEIN 62-RELATED"/>
    <property type="match status" value="1"/>
</dbReference>
<dbReference type="PANTHER" id="PTHR48219:SF2">
    <property type="entry name" value="VACUOLAR PROTEIN SORTING-ASSOCIATED PROTEIN 62"/>
    <property type="match status" value="1"/>
</dbReference>
<comment type="caution">
    <text evidence="3">The sequence shown here is derived from an EMBL/GenBank/DDBJ whole genome shotgun (WGS) entry which is preliminary data.</text>
</comment>
<feature type="region of interest" description="Disordered" evidence="1">
    <location>
        <begin position="61"/>
        <end position="90"/>
    </location>
</feature>
<sequence>MSCFSVLLSCVALWRTVLGDDVALLDDGNYGGERAFEEFQTYGAAATSPSDGSRALLRGDSPDLPNHVDFNSRLGNPKKTGKTSVSGPERRALRQQVAELQAVRFGDLEVAAISKFRRVWRDKYSGAKLYVSIYEAQLTATEKSQGWRVLGQFSRTSYKDISGVAVTIVARNVNASNPVLAPPVEYERIWYDKGSGSSRRPWYRAFQHPADGSVWRPVPAQGYVCLGDMFVRSWKKPTPEQDTMAAHVCVRAEYAKEAAIGDFVWDDRGSGARFNCSLWRIDTAGYIGSVESLVQGYIGCDVYDAKPVRTVHVLHLPASIQSMRYGDLEIGVTTLYAPSWNDQGSRSAKDVAFFSPAIGQGDFDQGWRVLSHVAVPHYQPIGGLVATIVARNVDASVPVLKSPVDFTQMWTDKGSGAHLYGSVWRPIPPTGYVCLSDFVVDSWAEPAPGVGPFVCVAQSIANQSYAREATLEGLIWDDHGSGADADVTVHGIQIAPYPADGKERLSLLVNGFITGTIYETTPSGTSYLLDLPPIVYRPAVADPRPNVTSHDRPSPPDTPKVVDHTVVVPCTIVNDNNHTAAWQALNSPFYKMERGIYYHLEVHGGGPNNSARLTVGQQVTYGIITNITEEFTVKTHIEASVASGIVLRAKLGPLKIRADPYVEAKTSLTREIGYSRRYQVTEFSVATHDFRVETNPFHSVSLWSQHHEIVLLRHNGDHVAGNSGLLVNINDHRLVVEYPPS</sequence>
<keyword evidence="4" id="KW-1185">Reference proteome</keyword>
<organism evidence="3 4">
    <name type="scientific">Chara braunii</name>
    <name type="common">Braun's stonewort</name>
    <dbReference type="NCBI Taxonomy" id="69332"/>
    <lineage>
        <taxon>Eukaryota</taxon>
        <taxon>Viridiplantae</taxon>
        <taxon>Streptophyta</taxon>
        <taxon>Charophyceae</taxon>
        <taxon>Charales</taxon>
        <taxon>Characeae</taxon>
        <taxon>Chara</taxon>
    </lineage>
</organism>
<dbReference type="Pfam" id="PF06101">
    <property type="entry name" value="Vps62"/>
    <property type="match status" value="2"/>
</dbReference>
<feature type="signal peptide" evidence="2">
    <location>
        <begin position="1"/>
        <end position="19"/>
    </location>
</feature>
<feature type="region of interest" description="Disordered" evidence="1">
    <location>
        <begin position="542"/>
        <end position="561"/>
    </location>
</feature>